<keyword evidence="3" id="KW-1185">Reference proteome</keyword>
<evidence type="ECO:0000313" key="2">
    <source>
        <dbReference type="EMBL" id="KAI5060618.1"/>
    </source>
</evidence>
<comment type="caution">
    <text evidence="2">The sequence shown here is derived from an EMBL/GenBank/DDBJ whole genome shotgun (WGS) entry which is preliminary data.</text>
</comment>
<proteinExistence type="predicted"/>
<sequence>MELSEALRNGHGKTPQEGSASQPQQANLVPNLLFQFLPRSLQISITTNTKLSGAFLGPHPPSYAEMVNKSQPSAFPTVGMSELRPPMPIHHPSNFYPDGTNWGLR</sequence>
<feature type="region of interest" description="Disordered" evidence="1">
    <location>
        <begin position="1"/>
        <end position="25"/>
    </location>
</feature>
<dbReference type="EMBL" id="JABFUD020000024">
    <property type="protein sequence ID" value="KAI5060618.1"/>
    <property type="molecule type" value="Genomic_DNA"/>
</dbReference>
<organism evidence="2 3">
    <name type="scientific">Adiantum capillus-veneris</name>
    <name type="common">Maidenhair fern</name>
    <dbReference type="NCBI Taxonomy" id="13818"/>
    <lineage>
        <taxon>Eukaryota</taxon>
        <taxon>Viridiplantae</taxon>
        <taxon>Streptophyta</taxon>
        <taxon>Embryophyta</taxon>
        <taxon>Tracheophyta</taxon>
        <taxon>Polypodiopsida</taxon>
        <taxon>Polypodiidae</taxon>
        <taxon>Polypodiales</taxon>
        <taxon>Pteridineae</taxon>
        <taxon>Pteridaceae</taxon>
        <taxon>Vittarioideae</taxon>
        <taxon>Adiantum</taxon>
    </lineage>
</organism>
<reference evidence="2" key="1">
    <citation type="submission" date="2021-01" db="EMBL/GenBank/DDBJ databases">
        <title>Adiantum capillus-veneris genome.</title>
        <authorList>
            <person name="Fang Y."/>
            <person name="Liao Q."/>
        </authorList>
    </citation>
    <scope>NUCLEOTIDE SEQUENCE</scope>
    <source>
        <strain evidence="2">H3</strain>
        <tissue evidence="2">Leaf</tissue>
    </source>
</reference>
<evidence type="ECO:0000313" key="3">
    <source>
        <dbReference type="Proteomes" id="UP000886520"/>
    </source>
</evidence>
<name>A0A9D4U431_ADICA</name>
<accession>A0A9D4U431</accession>
<protein>
    <submittedName>
        <fullName evidence="2">Uncharacterized protein</fullName>
    </submittedName>
</protein>
<dbReference type="Proteomes" id="UP000886520">
    <property type="component" value="Chromosome 24"/>
</dbReference>
<dbReference type="AlphaFoldDB" id="A0A9D4U431"/>
<evidence type="ECO:0000256" key="1">
    <source>
        <dbReference type="SAM" id="MobiDB-lite"/>
    </source>
</evidence>
<feature type="compositionally biased region" description="Polar residues" evidence="1">
    <location>
        <begin position="16"/>
        <end position="25"/>
    </location>
</feature>
<gene>
    <name evidence="2" type="ORF">GOP47_0025038</name>
</gene>
<feature type="region of interest" description="Disordered" evidence="1">
    <location>
        <begin position="86"/>
        <end position="105"/>
    </location>
</feature>